<dbReference type="EMBL" id="JFZA02000037">
    <property type="protein sequence ID" value="KFG89053.1"/>
    <property type="molecule type" value="Genomic_DNA"/>
</dbReference>
<dbReference type="RefSeq" id="WP_081570413.1">
    <property type="nucleotide sequence ID" value="NZ_BCZD01000052.1"/>
</dbReference>
<proteinExistence type="predicted"/>
<dbReference type="AlphaFoldDB" id="A0A086P6N5"/>
<dbReference type="InterPro" id="IPR014718">
    <property type="entry name" value="GH-type_carb-bd"/>
</dbReference>
<comment type="caution">
    <text evidence="1">The sequence shown here is derived from an EMBL/GenBank/DDBJ whole genome shotgun (WGS) entry which is preliminary data.</text>
</comment>
<evidence type="ECO:0000313" key="1">
    <source>
        <dbReference type="EMBL" id="KFG89053.1"/>
    </source>
</evidence>
<dbReference type="Pfam" id="PF01263">
    <property type="entry name" value="Aldose_epim"/>
    <property type="match status" value="1"/>
</dbReference>
<dbReference type="eggNOG" id="COG2017">
    <property type="taxonomic scope" value="Bacteria"/>
</dbReference>
<dbReference type="PATRIC" id="fig|1219045.3.peg.3220"/>
<name>A0A086P6N5_SPHHM</name>
<keyword evidence="2" id="KW-1185">Reference proteome</keyword>
<dbReference type="OrthoDB" id="9796517at2"/>
<sequence>MVGEYGEPLLVLTLEAGDYRIDIAPERGGSVLRFDWKGMHLFRRAEGPSVVDAGCFPLVPFSNRIAFGRFKMGERLVRLAPNFPGTDHPHTLHGFGWLSQWQVTKAEGSSATLEHEYPGGEWPWPYRAKQRFELCREGLTMTLAVSNLADEPMPAGLGFHPYFPRDADTVYRGLHRGEWQNSGDCLPERLDQREEARDWWDGVAVAQRSVDTVYTDRAGSLRIDWPRRGVSLEMTPDPVFRHTVVYVPENAGFFCVEPVTHGTDALNASGAPDMRWLLKDESFSGSVMLSAGEIANEIAN</sequence>
<reference evidence="1" key="1">
    <citation type="submission" date="2014-08" db="EMBL/GenBank/DDBJ databases">
        <title>Draft genome sequences of Sphingobium herbicidovorans.</title>
        <authorList>
            <person name="Gan H.M."/>
            <person name="Gan H.Y."/>
            <person name="Savka M.A."/>
        </authorList>
    </citation>
    <scope>NUCLEOTIDE SEQUENCE [LARGE SCALE GENOMIC DNA]</scope>
    <source>
        <strain evidence="1">NBRC 16415</strain>
    </source>
</reference>
<dbReference type="GO" id="GO:0030246">
    <property type="term" value="F:carbohydrate binding"/>
    <property type="evidence" value="ECO:0007669"/>
    <property type="project" value="InterPro"/>
</dbReference>
<protein>
    <submittedName>
        <fullName evidence="1">Galactose mutarotase-like enzyme</fullName>
    </submittedName>
</protein>
<dbReference type="GO" id="GO:0016853">
    <property type="term" value="F:isomerase activity"/>
    <property type="evidence" value="ECO:0007669"/>
    <property type="project" value="InterPro"/>
</dbReference>
<dbReference type="GO" id="GO:0005975">
    <property type="term" value="P:carbohydrate metabolic process"/>
    <property type="evidence" value="ECO:0007669"/>
    <property type="project" value="InterPro"/>
</dbReference>
<accession>A0A086P6N5</accession>
<dbReference type="CDD" id="cd09021">
    <property type="entry name" value="Aldose_epim_Ec_YphB"/>
    <property type="match status" value="1"/>
</dbReference>
<dbReference type="STRING" id="76947.GCA_002080435_02656"/>
<dbReference type="SUPFAM" id="SSF74650">
    <property type="entry name" value="Galactose mutarotase-like"/>
    <property type="match status" value="1"/>
</dbReference>
<dbReference type="InterPro" id="IPR008183">
    <property type="entry name" value="Aldose_1/G6P_1-epimerase"/>
</dbReference>
<dbReference type="Proteomes" id="UP000024284">
    <property type="component" value="Unassembled WGS sequence"/>
</dbReference>
<evidence type="ECO:0000313" key="2">
    <source>
        <dbReference type="Proteomes" id="UP000024284"/>
    </source>
</evidence>
<gene>
    <name evidence="1" type="ORF">BV98_003171</name>
</gene>
<dbReference type="InterPro" id="IPR011013">
    <property type="entry name" value="Gal_mutarotase_sf_dom"/>
</dbReference>
<dbReference type="Gene3D" id="2.70.98.10">
    <property type="match status" value="1"/>
</dbReference>
<organism evidence="1 2">
    <name type="scientific">Sphingobium herbicidovorans (strain ATCC 700291 / DSM 11019 / CCUG 56400 / KCTC 2939 / LMG 18315 / NBRC 16415 / MH)</name>
    <name type="common">Sphingomonas herbicidovorans</name>
    <dbReference type="NCBI Taxonomy" id="1219045"/>
    <lineage>
        <taxon>Bacteria</taxon>
        <taxon>Pseudomonadati</taxon>
        <taxon>Pseudomonadota</taxon>
        <taxon>Alphaproteobacteria</taxon>
        <taxon>Sphingomonadales</taxon>
        <taxon>Sphingomonadaceae</taxon>
        <taxon>Sphingobium</taxon>
    </lineage>
</organism>